<dbReference type="InterPro" id="IPR000863">
    <property type="entry name" value="Sulfotransferase_dom"/>
</dbReference>
<dbReference type="RefSeq" id="WP_203785659.1">
    <property type="nucleotide sequence ID" value="NZ_BOMV01000064.1"/>
</dbReference>
<protein>
    <submittedName>
        <fullName evidence="4">Glycolipid sulfotransferase</fullName>
    </submittedName>
</protein>
<keyword evidence="5" id="KW-1185">Reference proteome</keyword>
<comment type="caution">
    <text evidence="4">The sequence shown here is derived from an EMBL/GenBank/DDBJ whole genome shotgun (WGS) entry which is preliminary data.</text>
</comment>
<evidence type="ECO:0000256" key="2">
    <source>
        <dbReference type="ARBA" id="ARBA00022679"/>
    </source>
</evidence>
<dbReference type="PANTHER" id="PTHR11783">
    <property type="entry name" value="SULFOTRANSFERASE SULT"/>
    <property type="match status" value="1"/>
</dbReference>
<evidence type="ECO:0000256" key="1">
    <source>
        <dbReference type="ARBA" id="ARBA00005771"/>
    </source>
</evidence>
<name>A0A919K3K7_9ACTN</name>
<gene>
    <name evidence="4" type="ORF">Ari01nite_61070</name>
</gene>
<feature type="domain" description="Sulfotransferase" evidence="3">
    <location>
        <begin position="22"/>
        <end position="266"/>
    </location>
</feature>
<dbReference type="Gene3D" id="3.40.50.300">
    <property type="entry name" value="P-loop containing nucleotide triphosphate hydrolases"/>
    <property type="match status" value="1"/>
</dbReference>
<dbReference type="EMBL" id="BOMV01000064">
    <property type="protein sequence ID" value="GIE98642.1"/>
    <property type="molecule type" value="Genomic_DNA"/>
</dbReference>
<keyword evidence="2" id="KW-0808">Transferase</keyword>
<evidence type="ECO:0000313" key="4">
    <source>
        <dbReference type="EMBL" id="GIE98642.1"/>
    </source>
</evidence>
<accession>A0A919K3K7</accession>
<dbReference type="AlphaFoldDB" id="A0A919K3K7"/>
<comment type="similarity">
    <text evidence="1">Belongs to the sulfotransferase 1 family.</text>
</comment>
<evidence type="ECO:0000259" key="3">
    <source>
        <dbReference type="Pfam" id="PF00685"/>
    </source>
</evidence>
<dbReference type="InterPro" id="IPR027417">
    <property type="entry name" value="P-loop_NTPase"/>
</dbReference>
<dbReference type="GO" id="GO:0008146">
    <property type="term" value="F:sulfotransferase activity"/>
    <property type="evidence" value="ECO:0007669"/>
    <property type="project" value="InterPro"/>
</dbReference>
<evidence type="ECO:0000313" key="5">
    <source>
        <dbReference type="Proteomes" id="UP000636960"/>
    </source>
</evidence>
<proteinExistence type="inferred from homology"/>
<dbReference type="Pfam" id="PF00685">
    <property type="entry name" value="Sulfotransfer_1"/>
    <property type="match status" value="1"/>
</dbReference>
<organism evidence="4 5">
    <name type="scientific">Paractinoplanes rishiriensis</name>
    <dbReference type="NCBI Taxonomy" id="1050105"/>
    <lineage>
        <taxon>Bacteria</taxon>
        <taxon>Bacillati</taxon>
        <taxon>Actinomycetota</taxon>
        <taxon>Actinomycetes</taxon>
        <taxon>Micromonosporales</taxon>
        <taxon>Micromonosporaceae</taxon>
        <taxon>Paractinoplanes</taxon>
    </lineage>
</organism>
<dbReference type="SUPFAM" id="SSF52540">
    <property type="entry name" value="P-loop containing nucleoside triphosphate hydrolases"/>
    <property type="match status" value="1"/>
</dbReference>
<dbReference type="Proteomes" id="UP000636960">
    <property type="component" value="Unassembled WGS sequence"/>
</dbReference>
<reference evidence="4" key="1">
    <citation type="submission" date="2021-01" db="EMBL/GenBank/DDBJ databases">
        <title>Whole genome shotgun sequence of Actinoplanes rishiriensis NBRC 108556.</title>
        <authorList>
            <person name="Komaki H."/>
            <person name="Tamura T."/>
        </authorList>
    </citation>
    <scope>NUCLEOTIDE SEQUENCE</scope>
    <source>
        <strain evidence="4">NBRC 108556</strain>
    </source>
</reference>
<sequence>MRRYRSEDEDSIRWRDFRLRPGDVVISTRSKSGTTWMQMICALLVFQTPQLPARLTELSPWLDWLVVPQDQMFARLAAQQHRRFIKTHTPLDGVPIVPEVSYVVVARHPLDMAVSLYHQIDNIDRDRLRALTGSAAVASPSRPRPPVAEWLAGWVDDTRDPHESLDSLPGVLMHLTDAWQRRHLPNVRLVHYDDMLTDLAGTMRSLAEWLGISVPSSRWPELIRAATFTEMRRRADELTPNQEGVLRDNRAFFREGRSRAGRELLGATDYARYERIVAELAPADLVRWLHLVRQA</sequence>